<evidence type="ECO:0000313" key="2">
    <source>
        <dbReference type="Proteomes" id="UP001285636"/>
    </source>
</evidence>
<comment type="caution">
    <text evidence="1">The sequence shown here is derived from an EMBL/GenBank/DDBJ whole genome shotgun (WGS) entry which is preliminary data.</text>
</comment>
<accession>A0AAJ2NNJ2</accession>
<reference evidence="1" key="1">
    <citation type="submission" date="2023-10" db="EMBL/GenBank/DDBJ databases">
        <title>Screening of Alkalihalophilus pseudofirmusBZ-TG-HK211 and Its Alleviation of Salt Stress on Rapeseed Growth.</title>
        <authorList>
            <person name="Zhao B."/>
            <person name="Guo T."/>
        </authorList>
    </citation>
    <scope>NUCLEOTIDE SEQUENCE</scope>
    <source>
        <strain evidence="1">BZ-TG-HK211</strain>
    </source>
</reference>
<sequence length="45" mass="4782">MSDQEEAKRLILLFVVVLLFGSFALGIGTVDSDTASPTEDVILLG</sequence>
<dbReference type="Proteomes" id="UP001285636">
    <property type="component" value="Unassembled WGS sequence"/>
</dbReference>
<gene>
    <name evidence="1" type="ORF">RYX45_10710</name>
</gene>
<name>A0AAJ2NNJ2_ALKPS</name>
<evidence type="ECO:0000313" key="1">
    <source>
        <dbReference type="EMBL" id="MDV2885649.1"/>
    </source>
</evidence>
<dbReference type="RefSeq" id="WP_012959747.1">
    <property type="nucleotide sequence ID" value="NZ_CP117835.1"/>
</dbReference>
<proteinExistence type="predicted"/>
<dbReference type="AlphaFoldDB" id="A0AAJ2NNJ2"/>
<dbReference type="EMBL" id="JAWJAY010000002">
    <property type="protein sequence ID" value="MDV2885649.1"/>
    <property type="molecule type" value="Genomic_DNA"/>
</dbReference>
<organism evidence="1 2">
    <name type="scientific">Alkalihalophilus pseudofirmus</name>
    <name type="common">Bacillus pseudofirmus</name>
    <dbReference type="NCBI Taxonomy" id="79885"/>
    <lineage>
        <taxon>Bacteria</taxon>
        <taxon>Bacillati</taxon>
        <taxon>Bacillota</taxon>
        <taxon>Bacilli</taxon>
        <taxon>Bacillales</taxon>
        <taxon>Bacillaceae</taxon>
        <taxon>Alkalihalophilus</taxon>
    </lineage>
</organism>
<protein>
    <submittedName>
        <fullName evidence="1">Uncharacterized protein</fullName>
    </submittedName>
</protein>